<dbReference type="Pfam" id="PF01108">
    <property type="entry name" value="Tissue_fac"/>
    <property type="match status" value="2"/>
</dbReference>
<dbReference type="GO" id="GO:0019221">
    <property type="term" value="P:cytokine-mediated signaling pathway"/>
    <property type="evidence" value="ECO:0000318"/>
    <property type="project" value="GO_Central"/>
</dbReference>
<feature type="domain" description="Interferon/interleukin receptor" evidence="2">
    <location>
        <begin position="334"/>
        <end position="431"/>
    </location>
</feature>
<evidence type="ECO:0000313" key="3">
    <source>
        <dbReference type="Proteomes" id="UP000186698"/>
    </source>
</evidence>
<reference evidence="4" key="1">
    <citation type="submission" date="2025-08" db="UniProtKB">
        <authorList>
            <consortium name="RefSeq"/>
        </authorList>
    </citation>
    <scope>IDENTIFICATION</scope>
    <source>
        <strain evidence="4">J_2021</strain>
        <tissue evidence="4">Erythrocytes</tissue>
    </source>
</reference>
<dbReference type="InterPro" id="IPR013783">
    <property type="entry name" value="Ig-like_fold"/>
</dbReference>
<dbReference type="KEGG" id="xla:108707873"/>
<organism evidence="3 4">
    <name type="scientific">Xenopus laevis</name>
    <name type="common">African clawed frog</name>
    <dbReference type="NCBI Taxonomy" id="8355"/>
    <lineage>
        <taxon>Eukaryota</taxon>
        <taxon>Metazoa</taxon>
        <taxon>Chordata</taxon>
        <taxon>Craniata</taxon>
        <taxon>Vertebrata</taxon>
        <taxon>Euteleostomi</taxon>
        <taxon>Amphibia</taxon>
        <taxon>Batrachia</taxon>
        <taxon>Anura</taxon>
        <taxon>Pipoidea</taxon>
        <taxon>Pipidae</taxon>
        <taxon>Xenopodinae</taxon>
        <taxon>Xenopus</taxon>
        <taxon>Xenopus</taxon>
    </lineage>
</organism>
<feature type="domain" description="Fibronectin type-III" evidence="1">
    <location>
        <begin position="238"/>
        <end position="319"/>
    </location>
</feature>
<dbReference type="OMA" id="YCINTTV"/>
<dbReference type="PaxDb" id="8355-A0A1L8HCM4"/>
<dbReference type="InterPro" id="IPR036116">
    <property type="entry name" value="FN3_sf"/>
</dbReference>
<dbReference type="PANTHER" id="PTHR20859:SF54">
    <property type="entry name" value="INTERFERON ALPHA_BETA RECEPTOR 1"/>
    <property type="match status" value="1"/>
</dbReference>
<protein>
    <submittedName>
        <fullName evidence="4">Interferon alpha/beta receptor 1-like</fullName>
    </submittedName>
</protein>
<proteinExistence type="predicted"/>
<dbReference type="InterPro" id="IPR003961">
    <property type="entry name" value="FN3_dom"/>
</dbReference>
<dbReference type="GO" id="GO:0005886">
    <property type="term" value="C:plasma membrane"/>
    <property type="evidence" value="ECO:0000318"/>
    <property type="project" value="GO_Central"/>
</dbReference>
<dbReference type="OrthoDB" id="9944680at2759"/>
<dbReference type="InterPro" id="IPR050650">
    <property type="entry name" value="Type-II_Cytokine-TF_Rcpt"/>
</dbReference>
<dbReference type="STRING" id="8355.A0A1L8HCM4"/>
<dbReference type="Proteomes" id="UP000186698">
    <property type="component" value="Chromosome 2L"/>
</dbReference>
<sequence length="553" mass="62645">MSAEPGLLLLSQLYFLLLLPPCTGALGSGLTYPEPPFNVKVHKFPDRYSVAWDWNSGNREDAKNVTFSVFVHKLKNKAFSKFWSSVPGCLHILHQNCSIDPALVDTDKDYKVQVRAEISQINSASSDPVIFSPKVAGEIPPIAVRVEHIDGGIRIEATLPKTKGDWYDATLYYTLLLWTNGSIEERKFMHPKFDLYDLTPGENYCFKVYVFDFVTETRGKFSPEKCFKVEALGLDGRPYAENLTIEALNTNFTLKWDWDYSLHPNVTFSVEMLSEIIQQDSWKQVGGCENISILHCDVSRIYIYGKYNFRVAASFDNKNRTLSRAQQFDPLEDTVIGPPSDVRAELYGTVLQVRVMEHEALHNLKNACNWAYNLTYWKDSVSDREEKSLKDSMGSFEIEVEPSTKYCMRVCVVCPNNKRRSLFSKEQCITTDTDTGPVWSVGIIGGLVGVVVTSVVVYLCACPLKRYIKNILYPTGKLPSIIENGFLDSRVKIPYVLQEEEATDLCYITWNSGLDEESEQNTKYLLKENNTDSGNYSNEEEATGESGLSIQRT</sequence>
<evidence type="ECO:0000259" key="2">
    <source>
        <dbReference type="Pfam" id="PF09294"/>
    </source>
</evidence>
<dbReference type="CTD" id="108707873"/>
<dbReference type="Gene3D" id="2.60.40.10">
    <property type="entry name" value="Immunoglobulins"/>
    <property type="match status" value="4"/>
</dbReference>
<gene>
    <name evidence="4" type="primary">LOC108707873</name>
</gene>
<feature type="domain" description="Interferon/interleukin receptor" evidence="2">
    <location>
        <begin position="165"/>
        <end position="228"/>
    </location>
</feature>
<name>A0A1L8HCM4_XENLA</name>
<dbReference type="InterPro" id="IPR015373">
    <property type="entry name" value="Interferon/interleukin_rcp_dom"/>
</dbReference>
<dbReference type="RefSeq" id="XP_018101417.2">
    <property type="nucleotide sequence ID" value="XM_018245928.2"/>
</dbReference>
<dbReference type="GO" id="GO:0004896">
    <property type="term" value="F:cytokine receptor activity"/>
    <property type="evidence" value="ECO:0000318"/>
    <property type="project" value="GO_Central"/>
</dbReference>
<dbReference type="GeneID" id="108707873"/>
<dbReference type="Pfam" id="PF09294">
    <property type="entry name" value="Interfer-bind"/>
    <property type="match status" value="2"/>
</dbReference>
<feature type="domain" description="Fibronectin type-III" evidence="1">
    <location>
        <begin position="15"/>
        <end position="123"/>
    </location>
</feature>
<keyword evidence="3" id="KW-1185">Reference proteome</keyword>
<dbReference type="AlphaFoldDB" id="A0A1L8HCM4"/>
<evidence type="ECO:0000313" key="4">
    <source>
        <dbReference type="RefSeq" id="XP_018101417.2"/>
    </source>
</evidence>
<accession>A0A1L8HCM4</accession>
<dbReference type="SUPFAM" id="SSF49265">
    <property type="entry name" value="Fibronectin type III"/>
    <property type="match status" value="4"/>
</dbReference>
<evidence type="ECO:0000259" key="1">
    <source>
        <dbReference type="Pfam" id="PF01108"/>
    </source>
</evidence>
<dbReference type="PANTHER" id="PTHR20859">
    <property type="entry name" value="INTERFERON/INTERLEUKIN RECEPTOR"/>
    <property type="match status" value="1"/>
</dbReference>